<keyword evidence="10 11" id="KW-0998">Cell outer membrane</keyword>
<keyword evidence="6" id="KW-0408">Iron</keyword>
<evidence type="ECO:0000313" key="17">
    <source>
        <dbReference type="Proteomes" id="UP000184287"/>
    </source>
</evidence>
<keyword evidence="2 11" id="KW-0813">Transport</keyword>
<evidence type="ECO:0000256" key="7">
    <source>
        <dbReference type="ARBA" id="ARBA00023065"/>
    </source>
</evidence>
<evidence type="ECO:0000256" key="8">
    <source>
        <dbReference type="ARBA" id="ARBA00023077"/>
    </source>
</evidence>
<dbReference type="InterPro" id="IPR039426">
    <property type="entry name" value="TonB-dep_rcpt-like"/>
</dbReference>
<feature type="chain" id="PRO_5012431817" evidence="13">
    <location>
        <begin position="19"/>
        <end position="692"/>
    </location>
</feature>
<keyword evidence="7" id="KW-0406">Ion transport</keyword>
<dbReference type="RefSeq" id="WP_073232375.1">
    <property type="nucleotide sequence ID" value="NZ_FQUQ01000003.1"/>
</dbReference>
<evidence type="ECO:0000256" key="4">
    <source>
        <dbReference type="ARBA" id="ARBA00022496"/>
    </source>
</evidence>
<comment type="similarity">
    <text evidence="11 12">Belongs to the TonB-dependent receptor family.</text>
</comment>
<keyword evidence="5 11" id="KW-0812">Transmembrane</keyword>
<dbReference type="PANTHER" id="PTHR32552:SF81">
    <property type="entry name" value="TONB-DEPENDENT OUTER MEMBRANE RECEPTOR"/>
    <property type="match status" value="1"/>
</dbReference>
<dbReference type="AlphaFoldDB" id="A0A1M5EEE4"/>
<dbReference type="PROSITE" id="PS52016">
    <property type="entry name" value="TONB_DEPENDENT_REC_3"/>
    <property type="match status" value="1"/>
</dbReference>
<keyword evidence="8 12" id="KW-0798">TonB box</keyword>
<dbReference type="EMBL" id="FQUQ01000003">
    <property type="protein sequence ID" value="SHF77530.1"/>
    <property type="molecule type" value="Genomic_DNA"/>
</dbReference>
<evidence type="ECO:0000256" key="11">
    <source>
        <dbReference type="PROSITE-ProRule" id="PRU01360"/>
    </source>
</evidence>
<dbReference type="InterPro" id="IPR000531">
    <property type="entry name" value="Beta-barrel_TonB"/>
</dbReference>
<dbReference type="Pfam" id="PF07715">
    <property type="entry name" value="Plug"/>
    <property type="match status" value="1"/>
</dbReference>
<keyword evidence="3 11" id="KW-1134">Transmembrane beta strand</keyword>
<evidence type="ECO:0000259" key="14">
    <source>
        <dbReference type="Pfam" id="PF00593"/>
    </source>
</evidence>
<keyword evidence="9 11" id="KW-0472">Membrane</keyword>
<evidence type="ECO:0000259" key="15">
    <source>
        <dbReference type="Pfam" id="PF07715"/>
    </source>
</evidence>
<organism evidence="16 17">
    <name type="scientific">Pedobacter caeni</name>
    <dbReference type="NCBI Taxonomy" id="288992"/>
    <lineage>
        <taxon>Bacteria</taxon>
        <taxon>Pseudomonadati</taxon>
        <taxon>Bacteroidota</taxon>
        <taxon>Sphingobacteriia</taxon>
        <taxon>Sphingobacteriales</taxon>
        <taxon>Sphingobacteriaceae</taxon>
        <taxon>Pedobacter</taxon>
    </lineage>
</organism>
<evidence type="ECO:0000256" key="13">
    <source>
        <dbReference type="SAM" id="SignalP"/>
    </source>
</evidence>
<evidence type="ECO:0000256" key="12">
    <source>
        <dbReference type="RuleBase" id="RU003357"/>
    </source>
</evidence>
<sequence length="692" mass="77828">MKTLLSTSLLLLSFSAFAQQRQDTTKRLSEVQIRPYFSTQPLLRATGSVGLISPSVLEQQPGGSFVSVVNTLSGLRMEERSPGSYRLSIRGSLLRSPFGVRNVKIYFDDFPLTDAGGNSYLNALELAGTHQIQVLKGPQGSIYGANSGGVVLIQAQENTIDSTAVNLKLEGGAYGTFRQNLSLGQQFKKYSLNITQSYQRSDGYRDHSGMDRKYVQALQKYDYAKDRSLKALLFYSDLHYNTPGGLTESQYNEQPKGSRPAAGALKSAIEQKAGIYSKTLFGGISHTWQINNRLKHVASLFSSYTDFKNPFITNYEKRKEFTLGLRTYLEYQKETGQLHYKFNLGLESMQTASDIDNYGNNQGQPTALKAADKLKASSNVAFAQLTIDLHQKWLFELSASANFYQYMYKSSFPILTDKKTNRFDTQFMPRMALSYVINPGLSLRSSVSKGYSPPTISEVRASDNLINTNLQPESGWNYETGIRYQDEHIQIDLTAFHYRLQSAIVRRLNAENNEYFINAGGTKQFGLESSISFWLVPTNASKFIRGLELRNAYTLSHFKFSHYSDKTTDYSGNSLTGVPKNMLISSADLQFAGNWYLFTQHNYTSSLPLNDANTAHAKKYHLIQAKLGWKWNPTSQTSFPISLFIGADNLLNEKYSLGNDLNAANDRFYNAAATRNFYAGLTVQFKKRSNRY</sequence>
<protein>
    <submittedName>
        <fullName evidence="16">Iron complex outermembrane recepter protein</fullName>
    </submittedName>
</protein>
<comment type="subcellular location">
    <subcellularLocation>
        <location evidence="1 11">Cell outer membrane</location>
        <topology evidence="1 11">Multi-pass membrane protein</topology>
    </subcellularLocation>
</comment>
<gene>
    <name evidence="16" type="ORF">SAMN04488522_103615</name>
</gene>
<keyword evidence="17" id="KW-1185">Reference proteome</keyword>
<evidence type="ECO:0000256" key="9">
    <source>
        <dbReference type="ARBA" id="ARBA00023136"/>
    </source>
</evidence>
<dbReference type="GO" id="GO:0006826">
    <property type="term" value="P:iron ion transport"/>
    <property type="evidence" value="ECO:0007669"/>
    <property type="project" value="UniProtKB-KW"/>
</dbReference>
<dbReference type="OrthoDB" id="9782587at2"/>
<keyword evidence="4" id="KW-0410">Iron transport</keyword>
<dbReference type="GO" id="GO:0009279">
    <property type="term" value="C:cell outer membrane"/>
    <property type="evidence" value="ECO:0007669"/>
    <property type="project" value="UniProtKB-SubCell"/>
</dbReference>
<dbReference type="STRING" id="288992.SAMN04488522_103615"/>
<dbReference type="SUPFAM" id="SSF56935">
    <property type="entry name" value="Porins"/>
    <property type="match status" value="1"/>
</dbReference>
<keyword evidence="13" id="KW-0732">Signal</keyword>
<feature type="signal peptide" evidence="13">
    <location>
        <begin position="1"/>
        <end position="18"/>
    </location>
</feature>
<dbReference type="InterPro" id="IPR012910">
    <property type="entry name" value="Plug_dom"/>
</dbReference>
<feature type="domain" description="TonB-dependent receptor-like beta-barrel" evidence="14">
    <location>
        <begin position="167"/>
        <end position="650"/>
    </location>
</feature>
<accession>A0A1M5EEE4</accession>
<evidence type="ECO:0000256" key="2">
    <source>
        <dbReference type="ARBA" id="ARBA00022448"/>
    </source>
</evidence>
<dbReference type="InterPro" id="IPR037066">
    <property type="entry name" value="Plug_dom_sf"/>
</dbReference>
<dbReference type="PANTHER" id="PTHR32552">
    <property type="entry name" value="FERRICHROME IRON RECEPTOR-RELATED"/>
    <property type="match status" value="1"/>
</dbReference>
<evidence type="ECO:0000256" key="5">
    <source>
        <dbReference type="ARBA" id="ARBA00022692"/>
    </source>
</evidence>
<feature type="domain" description="TonB-dependent receptor plug" evidence="15">
    <location>
        <begin position="44"/>
        <end position="150"/>
    </location>
</feature>
<dbReference type="Proteomes" id="UP000184287">
    <property type="component" value="Unassembled WGS sequence"/>
</dbReference>
<evidence type="ECO:0000313" key="16">
    <source>
        <dbReference type="EMBL" id="SHF77530.1"/>
    </source>
</evidence>
<evidence type="ECO:0000256" key="10">
    <source>
        <dbReference type="ARBA" id="ARBA00023237"/>
    </source>
</evidence>
<evidence type="ECO:0000256" key="6">
    <source>
        <dbReference type="ARBA" id="ARBA00023004"/>
    </source>
</evidence>
<dbReference type="InterPro" id="IPR036942">
    <property type="entry name" value="Beta-barrel_TonB_sf"/>
</dbReference>
<dbReference type="Gene3D" id="2.40.170.20">
    <property type="entry name" value="TonB-dependent receptor, beta-barrel domain"/>
    <property type="match status" value="1"/>
</dbReference>
<reference evidence="17" key="1">
    <citation type="submission" date="2016-11" db="EMBL/GenBank/DDBJ databases">
        <authorList>
            <person name="Varghese N."/>
            <person name="Submissions S."/>
        </authorList>
    </citation>
    <scope>NUCLEOTIDE SEQUENCE [LARGE SCALE GENOMIC DNA]</scope>
    <source>
        <strain evidence="17">DSM 16990</strain>
    </source>
</reference>
<evidence type="ECO:0000256" key="1">
    <source>
        <dbReference type="ARBA" id="ARBA00004571"/>
    </source>
</evidence>
<dbReference type="Gene3D" id="2.170.130.10">
    <property type="entry name" value="TonB-dependent receptor, plug domain"/>
    <property type="match status" value="1"/>
</dbReference>
<proteinExistence type="inferred from homology"/>
<evidence type="ECO:0000256" key="3">
    <source>
        <dbReference type="ARBA" id="ARBA00022452"/>
    </source>
</evidence>
<dbReference type="Pfam" id="PF00593">
    <property type="entry name" value="TonB_dep_Rec_b-barrel"/>
    <property type="match status" value="1"/>
</dbReference>
<name>A0A1M5EEE4_9SPHI</name>